<dbReference type="InterPro" id="IPR004740">
    <property type="entry name" value="Nuc_H_symport"/>
</dbReference>
<dbReference type="SUPFAM" id="SSF103473">
    <property type="entry name" value="MFS general substrate transporter"/>
    <property type="match status" value="1"/>
</dbReference>
<dbReference type="PANTHER" id="PTHR23522:SF4">
    <property type="entry name" value="NUCLEOSIDE PERMEASE NUPG-RELATED"/>
    <property type="match status" value="1"/>
</dbReference>
<evidence type="ECO:0000313" key="9">
    <source>
        <dbReference type="EMBL" id="TDN81609.1"/>
    </source>
</evidence>
<evidence type="ECO:0000259" key="8">
    <source>
        <dbReference type="PROSITE" id="PS50850"/>
    </source>
</evidence>
<dbReference type="PROSITE" id="PS50850">
    <property type="entry name" value="MFS"/>
    <property type="match status" value="1"/>
</dbReference>
<comment type="subcellular location">
    <subcellularLocation>
        <location evidence="1">Cell membrane</location>
        <topology evidence="1">Multi-pass membrane protein</topology>
    </subcellularLocation>
</comment>
<feature type="domain" description="Major facilitator superfamily (MFS) profile" evidence="8">
    <location>
        <begin position="210"/>
        <end position="419"/>
    </location>
</feature>
<evidence type="ECO:0000256" key="1">
    <source>
        <dbReference type="ARBA" id="ARBA00004651"/>
    </source>
</evidence>
<dbReference type="Pfam" id="PF03825">
    <property type="entry name" value="Nuc_H_symport"/>
    <property type="match status" value="1"/>
</dbReference>
<dbReference type="GO" id="GO:0015213">
    <property type="term" value="F:uridine transmembrane transporter activity"/>
    <property type="evidence" value="ECO:0007669"/>
    <property type="project" value="TreeGrafter"/>
</dbReference>
<dbReference type="AlphaFoldDB" id="A0A4R6FJF3"/>
<feature type="transmembrane region" description="Helical" evidence="7">
    <location>
        <begin position="343"/>
        <end position="367"/>
    </location>
</feature>
<feature type="transmembrane region" description="Helical" evidence="7">
    <location>
        <begin position="7"/>
        <end position="25"/>
    </location>
</feature>
<dbReference type="RefSeq" id="WP_133495745.1">
    <property type="nucleotide sequence ID" value="NZ_BMLU01000007.1"/>
</dbReference>
<dbReference type="EMBL" id="SNWD01000007">
    <property type="protein sequence ID" value="TDN81609.1"/>
    <property type="molecule type" value="Genomic_DNA"/>
</dbReference>
<dbReference type="InterPro" id="IPR036259">
    <property type="entry name" value="MFS_trans_sf"/>
</dbReference>
<keyword evidence="2" id="KW-0813">Transport</keyword>
<feature type="transmembrane region" description="Helical" evidence="7">
    <location>
        <begin position="379"/>
        <end position="398"/>
    </location>
</feature>
<dbReference type="GO" id="GO:0005886">
    <property type="term" value="C:plasma membrane"/>
    <property type="evidence" value="ECO:0007669"/>
    <property type="project" value="UniProtKB-SubCell"/>
</dbReference>
<evidence type="ECO:0000256" key="2">
    <source>
        <dbReference type="ARBA" id="ARBA00022448"/>
    </source>
</evidence>
<name>A0A4R6FJF3_9SPHN</name>
<feature type="transmembrane region" description="Helical" evidence="7">
    <location>
        <begin position="302"/>
        <end position="322"/>
    </location>
</feature>
<protein>
    <submittedName>
        <fullName evidence="9">Nucleoside transporter</fullName>
    </submittedName>
</protein>
<feature type="transmembrane region" description="Helical" evidence="7">
    <location>
        <begin position="37"/>
        <end position="57"/>
    </location>
</feature>
<keyword evidence="3" id="KW-1003">Cell membrane</keyword>
<dbReference type="Proteomes" id="UP000295493">
    <property type="component" value="Unassembled WGS sequence"/>
</dbReference>
<proteinExistence type="predicted"/>
<evidence type="ECO:0000256" key="3">
    <source>
        <dbReference type="ARBA" id="ARBA00022475"/>
    </source>
</evidence>
<dbReference type="Gene3D" id="1.20.1250.20">
    <property type="entry name" value="MFS general substrate transporter like domains"/>
    <property type="match status" value="2"/>
</dbReference>
<dbReference type="InterPro" id="IPR020846">
    <property type="entry name" value="MFS_dom"/>
</dbReference>
<comment type="caution">
    <text evidence="9">The sequence shown here is derived from an EMBL/GenBank/DDBJ whole genome shotgun (WGS) entry which is preliminary data.</text>
</comment>
<evidence type="ECO:0000256" key="6">
    <source>
        <dbReference type="ARBA" id="ARBA00023136"/>
    </source>
</evidence>
<evidence type="ECO:0000256" key="4">
    <source>
        <dbReference type="ARBA" id="ARBA00022692"/>
    </source>
</evidence>
<feature type="transmembrane region" description="Helical" evidence="7">
    <location>
        <begin position="69"/>
        <end position="87"/>
    </location>
</feature>
<dbReference type="GO" id="GO:0015212">
    <property type="term" value="F:cytidine transmembrane transporter activity"/>
    <property type="evidence" value="ECO:0007669"/>
    <property type="project" value="TreeGrafter"/>
</dbReference>
<reference evidence="9 10" key="1">
    <citation type="submission" date="2019-03" db="EMBL/GenBank/DDBJ databases">
        <title>Genomic Encyclopedia of Type Strains, Phase IV (KMG-IV): sequencing the most valuable type-strain genomes for metagenomic binning, comparative biology and taxonomic classification.</title>
        <authorList>
            <person name="Goeker M."/>
        </authorList>
    </citation>
    <scope>NUCLEOTIDE SEQUENCE [LARGE SCALE GENOMIC DNA]</scope>
    <source>
        <strain evidence="9 10">DSM 25059</strain>
    </source>
</reference>
<dbReference type="PANTHER" id="PTHR23522">
    <property type="entry name" value="BLL5896 PROTEIN"/>
    <property type="match status" value="1"/>
</dbReference>
<evidence type="ECO:0000256" key="7">
    <source>
        <dbReference type="SAM" id="Phobius"/>
    </source>
</evidence>
<organism evidence="9 10">
    <name type="scientific">Stakelama pacifica</name>
    <dbReference type="NCBI Taxonomy" id="517720"/>
    <lineage>
        <taxon>Bacteria</taxon>
        <taxon>Pseudomonadati</taxon>
        <taxon>Pseudomonadota</taxon>
        <taxon>Alphaproteobacteria</taxon>
        <taxon>Sphingomonadales</taxon>
        <taxon>Sphingomonadaceae</taxon>
        <taxon>Stakelama</taxon>
    </lineage>
</organism>
<accession>A0A4R6FJF3</accession>
<keyword evidence="10" id="KW-1185">Reference proteome</keyword>
<evidence type="ECO:0000313" key="10">
    <source>
        <dbReference type="Proteomes" id="UP000295493"/>
    </source>
</evidence>
<keyword evidence="4 7" id="KW-0812">Transmembrane</keyword>
<gene>
    <name evidence="9" type="ORF">EV664_1078</name>
</gene>
<feature type="transmembrane region" description="Helical" evidence="7">
    <location>
        <begin position="248"/>
        <end position="270"/>
    </location>
</feature>
<dbReference type="OrthoDB" id="9150135at2"/>
<keyword evidence="5 7" id="KW-1133">Transmembrane helix</keyword>
<keyword evidence="6 7" id="KW-0472">Membrane</keyword>
<feature type="transmembrane region" description="Helical" evidence="7">
    <location>
        <begin position="204"/>
        <end position="223"/>
    </location>
</feature>
<evidence type="ECO:0000256" key="5">
    <source>
        <dbReference type="ARBA" id="ARBA00022989"/>
    </source>
</evidence>
<feature type="transmembrane region" description="Helical" evidence="7">
    <location>
        <begin position="132"/>
        <end position="152"/>
    </location>
</feature>
<feature type="transmembrane region" description="Helical" evidence="7">
    <location>
        <begin position="93"/>
        <end position="120"/>
    </location>
</feature>
<feature type="transmembrane region" description="Helical" evidence="7">
    <location>
        <begin position="277"/>
        <end position="296"/>
    </location>
</feature>
<sequence length="419" mass="45698">MVKLRLSAMMFAQYFAWGVWLVPLGTYMSKGLRFDTIIGTTFGLIGIATILSTLFVGMVADRFLAAQKLLGLLSLGAGAALFWVSTIDSSPSLFLFGCLLHFLFYASTIPLATAIAFNAIDDIGREFPAIRVWGTIGWIVAGLLVGVISGAAETALPMRMAAVVYIALGLYAFTLPDTPPRAQHKVVSIPAIFGLDVIFQRKELSFWVFILCTLALMIPKSFYDTYANPFFADKDLHMSLFGARVEATGIQTAGQIFETFFLISLPFLLTRLGIKRVLVIGMGAWAVRFVLFGYGYAGDTAIMPMLLLGIIIHGICYDFLIVSGQIYIDRKFDIASRARAQSFLTLITQGIGIVIGSNIAGLVYGIYTDPAGGHDWRPIWLIPAAIAFAIMVIFAITFREKVPPPLPKEEDGEATVVGI</sequence>